<dbReference type="EMBL" id="JAEACU010000005">
    <property type="protein sequence ID" value="KAH7528631.1"/>
    <property type="molecule type" value="Genomic_DNA"/>
</dbReference>
<keyword evidence="1" id="KW-0472">Membrane</keyword>
<evidence type="ECO:0000256" key="1">
    <source>
        <dbReference type="SAM" id="Phobius"/>
    </source>
</evidence>
<evidence type="ECO:0000313" key="2">
    <source>
        <dbReference type="EMBL" id="KAH7528631.1"/>
    </source>
</evidence>
<keyword evidence="1" id="KW-0812">Transmembrane</keyword>
<dbReference type="AlphaFoldDB" id="A0A978VE42"/>
<gene>
    <name evidence="2" type="ORF">FEM48_Zijuj05G0092600</name>
</gene>
<dbReference type="Proteomes" id="UP000813462">
    <property type="component" value="Unassembled WGS sequence"/>
</dbReference>
<sequence>MLIFTAKKKLKGGRYFPFTAIQRFSVAASLFSSLLAFVSSFLQLICKVIKFEVMDIDLEAKRIENGIYVGPIEALTFEGRFSWKNRIPSFIFECIRIEIGPLKPLEISLGQKDDREPSTKDPFFIWFYMDEEIAVARGKSGGQHSGAYVAVSHLILVLGS</sequence>
<dbReference type="PANTHER" id="PTHR35690:SF1">
    <property type="entry name" value="OS01G0363500 PROTEIN"/>
    <property type="match status" value="1"/>
</dbReference>
<dbReference type="PANTHER" id="PTHR35690">
    <property type="entry name" value="OS01G0363500 PROTEIN"/>
    <property type="match status" value="1"/>
</dbReference>
<proteinExistence type="predicted"/>
<organism evidence="2 3">
    <name type="scientific">Ziziphus jujuba var. spinosa</name>
    <dbReference type="NCBI Taxonomy" id="714518"/>
    <lineage>
        <taxon>Eukaryota</taxon>
        <taxon>Viridiplantae</taxon>
        <taxon>Streptophyta</taxon>
        <taxon>Embryophyta</taxon>
        <taxon>Tracheophyta</taxon>
        <taxon>Spermatophyta</taxon>
        <taxon>Magnoliopsida</taxon>
        <taxon>eudicotyledons</taxon>
        <taxon>Gunneridae</taxon>
        <taxon>Pentapetalae</taxon>
        <taxon>rosids</taxon>
        <taxon>fabids</taxon>
        <taxon>Rosales</taxon>
        <taxon>Rhamnaceae</taxon>
        <taxon>Paliureae</taxon>
        <taxon>Ziziphus</taxon>
    </lineage>
</organism>
<reference evidence="2" key="1">
    <citation type="journal article" date="2021" name="Front. Plant Sci.">
        <title>Chromosome-Scale Genome Assembly for Chinese Sour Jujube and Insights Into Its Genome Evolution and Domestication Signature.</title>
        <authorList>
            <person name="Shen L.-Y."/>
            <person name="Luo H."/>
            <person name="Wang X.-L."/>
            <person name="Wang X.-M."/>
            <person name="Qiu X.-J."/>
            <person name="Liu H."/>
            <person name="Zhou S.-S."/>
            <person name="Jia K.-H."/>
            <person name="Nie S."/>
            <person name="Bao Y.-T."/>
            <person name="Zhang R.-G."/>
            <person name="Yun Q.-Z."/>
            <person name="Chai Y.-H."/>
            <person name="Lu J.-Y."/>
            <person name="Li Y."/>
            <person name="Zhao S.-W."/>
            <person name="Mao J.-F."/>
            <person name="Jia S.-G."/>
            <person name="Mao Y.-M."/>
        </authorList>
    </citation>
    <scope>NUCLEOTIDE SEQUENCE</scope>
    <source>
        <strain evidence="2">AT0</strain>
        <tissue evidence="2">Leaf</tissue>
    </source>
</reference>
<evidence type="ECO:0000313" key="3">
    <source>
        <dbReference type="Proteomes" id="UP000813462"/>
    </source>
</evidence>
<accession>A0A978VE42</accession>
<name>A0A978VE42_ZIZJJ</name>
<comment type="caution">
    <text evidence="2">The sequence shown here is derived from an EMBL/GenBank/DDBJ whole genome shotgun (WGS) entry which is preliminary data.</text>
</comment>
<keyword evidence="1" id="KW-1133">Transmembrane helix</keyword>
<feature type="transmembrane region" description="Helical" evidence="1">
    <location>
        <begin position="21"/>
        <end position="42"/>
    </location>
</feature>
<protein>
    <submittedName>
        <fullName evidence="2">Uncharacterized protein</fullName>
    </submittedName>
</protein>